<name>A0AAN8JLJ9_PATCE</name>
<dbReference type="PANTHER" id="PTHR10773">
    <property type="entry name" value="DNA-DIRECTED RNA POLYMERASES I, II, AND III SUBUNIT RPABC2"/>
    <property type="match status" value="1"/>
</dbReference>
<protein>
    <submittedName>
        <fullName evidence="2">Uncharacterized protein</fullName>
    </submittedName>
</protein>
<keyword evidence="3" id="KW-1185">Reference proteome</keyword>
<dbReference type="EMBL" id="JAZGQO010000009">
    <property type="protein sequence ID" value="KAK6178326.1"/>
    <property type="molecule type" value="Genomic_DNA"/>
</dbReference>
<proteinExistence type="predicted"/>
<evidence type="ECO:0000313" key="2">
    <source>
        <dbReference type="EMBL" id="KAK6178326.1"/>
    </source>
</evidence>
<accession>A0AAN8JLJ9</accession>
<comment type="caution">
    <text evidence="2">The sequence shown here is derived from an EMBL/GenBank/DDBJ whole genome shotgun (WGS) entry which is preliminary data.</text>
</comment>
<organism evidence="2 3">
    <name type="scientific">Patella caerulea</name>
    <name type="common">Rayed Mediterranean limpet</name>
    <dbReference type="NCBI Taxonomy" id="87958"/>
    <lineage>
        <taxon>Eukaryota</taxon>
        <taxon>Metazoa</taxon>
        <taxon>Spiralia</taxon>
        <taxon>Lophotrochozoa</taxon>
        <taxon>Mollusca</taxon>
        <taxon>Gastropoda</taxon>
        <taxon>Patellogastropoda</taxon>
        <taxon>Patelloidea</taxon>
        <taxon>Patellidae</taxon>
        <taxon>Patella</taxon>
    </lineage>
</organism>
<dbReference type="AlphaFoldDB" id="A0AAN8JLJ9"/>
<feature type="compositionally biased region" description="Basic and acidic residues" evidence="1">
    <location>
        <begin position="81"/>
        <end position="113"/>
    </location>
</feature>
<feature type="region of interest" description="Disordered" evidence="1">
    <location>
        <begin position="32"/>
        <end position="115"/>
    </location>
</feature>
<feature type="compositionally biased region" description="Polar residues" evidence="1">
    <location>
        <begin position="39"/>
        <end position="75"/>
    </location>
</feature>
<reference evidence="2 3" key="1">
    <citation type="submission" date="2024-01" db="EMBL/GenBank/DDBJ databases">
        <title>The genome of the rayed Mediterranean limpet Patella caerulea (Linnaeus, 1758).</title>
        <authorList>
            <person name="Anh-Thu Weber A."/>
            <person name="Halstead-Nussloch G."/>
        </authorList>
    </citation>
    <scope>NUCLEOTIDE SEQUENCE [LARGE SCALE GENOMIC DNA]</scope>
    <source>
        <strain evidence="2">AATW-2023a</strain>
        <tissue evidence="2">Whole specimen</tissue>
    </source>
</reference>
<gene>
    <name evidence="2" type="ORF">SNE40_013125</name>
</gene>
<sequence>MSVFFDFNDVLSMITKDDEEPETDFEAVDPVIELGPHPSKTNTQSDLKIFQTVESPVSSSPADISTGEISNSPAVDSSDEWVPKVDEENSDSDKSQDIDNNSTDRNKDEENIRSRKRKRYINKWKKCERKRQRQAGQAYTGSRGQAIPKRNVKTKKDCLGSCKFKCCSKVSHSDRQNIFASFWSLNDNEKNHFYSKTIDRAIKSRNRSKSKDKSRRTFSYIYNLYIEDSKIRVCKVFYLSTLDISQRRISYYFENKNDTASSTPMCGDQRGSKTKDRINQENKDFVREHIQSFPKVESHYCRQSTAKEYLESDLSITKMYRLYLERCEQDSKESVKEHIYRQIFNTEFNLSFFSPKKDRCDKCEEFRMKGRCNVLDEEFIELNRKHVE</sequence>
<dbReference type="PANTHER" id="PTHR10773:SF19">
    <property type="match status" value="1"/>
</dbReference>
<dbReference type="Proteomes" id="UP001347796">
    <property type="component" value="Unassembled WGS sequence"/>
</dbReference>
<evidence type="ECO:0000313" key="3">
    <source>
        <dbReference type="Proteomes" id="UP001347796"/>
    </source>
</evidence>
<evidence type="ECO:0000256" key="1">
    <source>
        <dbReference type="SAM" id="MobiDB-lite"/>
    </source>
</evidence>